<evidence type="ECO:0000256" key="3">
    <source>
        <dbReference type="ARBA" id="ARBA00022989"/>
    </source>
</evidence>
<evidence type="ECO:0000313" key="7">
    <source>
        <dbReference type="Proteomes" id="UP000244904"/>
    </source>
</evidence>
<feature type="transmembrane region" description="Helical" evidence="5">
    <location>
        <begin position="45"/>
        <end position="71"/>
    </location>
</feature>
<dbReference type="Proteomes" id="UP000244904">
    <property type="component" value="Unassembled WGS sequence"/>
</dbReference>
<dbReference type="Pfam" id="PF01988">
    <property type="entry name" value="VIT1"/>
    <property type="match status" value="1"/>
</dbReference>
<dbReference type="PANTHER" id="PTHR31851">
    <property type="entry name" value="FE(2+)/MN(2+) TRANSPORTER PCL1"/>
    <property type="match status" value="1"/>
</dbReference>
<comment type="subcellular location">
    <subcellularLocation>
        <location evidence="1">Endomembrane system</location>
        <topology evidence="1">Multi-pass membrane protein</topology>
    </subcellularLocation>
</comment>
<accession>A0A2R8AVM0</accession>
<proteinExistence type="predicted"/>
<feature type="transmembrane region" description="Helical" evidence="5">
    <location>
        <begin position="189"/>
        <end position="206"/>
    </location>
</feature>
<evidence type="ECO:0000313" key="6">
    <source>
        <dbReference type="EMBL" id="SPF79954.1"/>
    </source>
</evidence>
<feature type="transmembrane region" description="Helical" evidence="5">
    <location>
        <begin position="218"/>
        <end position="240"/>
    </location>
</feature>
<gene>
    <name evidence="6" type="ORF">PRI8871_01756</name>
</gene>
<dbReference type="EMBL" id="OMOJ01000002">
    <property type="protein sequence ID" value="SPF79954.1"/>
    <property type="molecule type" value="Genomic_DNA"/>
</dbReference>
<evidence type="ECO:0000256" key="1">
    <source>
        <dbReference type="ARBA" id="ARBA00004127"/>
    </source>
</evidence>
<dbReference type="InterPro" id="IPR008217">
    <property type="entry name" value="Ccc1_fam"/>
</dbReference>
<evidence type="ECO:0000256" key="2">
    <source>
        <dbReference type="ARBA" id="ARBA00022692"/>
    </source>
</evidence>
<sequence>MSDLTELTEHGHSQKEIEARIGKPPGRGYLRDIIYGGIDGSVTTFAIVAGVAGAGLSPMIIVALGMANVLADGFSMAAGNYSGTKAELDDIKRIRRIEERHIETHPEGEKRELRQILHMKGLSGDALDKAVAQISSDKEQWIQFMLEGEYGLAPVDPHPMRAATATFIAFLIAGMIPLLPFIFGLPSAFTVSSVLTGITFFAIGAYKSQWSLHPWWRSGFETLAIGGVAASIAYFVGTLFTV</sequence>
<reference evidence="7" key="1">
    <citation type="submission" date="2018-03" db="EMBL/GenBank/DDBJ databases">
        <authorList>
            <person name="Rodrigo-Torres L."/>
            <person name="Arahal R. D."/>
            <person name="Lucena T."/>
        </authorList>
    </citation>
    <scope>NUCLEOTIDE SEQUENCE [LARGE SCALE GENOMIC DNA]</scope>
    <source>
        <strain evidence="7">CECT 8871</strain>
    </source>
</reference>
<keyword evidence="7" id="KW-1185">Reference proteome</keyword>
<dbReference type="GO" id="GO:0005384">
    <property type="term" value="F:manganese ion transmembrane transporter activity"/>
    <property type="evidence" value="ECO:0007669"/>
    <property type="project" value="InterPro"/>
</dbReference>
<keyword evidence="2 5" id="KW-0812">Transmembrane</keyword>
<dbReference type="GO" id="GO:0012505">
    <property type="term" value="C:endomembrane system"/>
    <property type="evidence" value="ECO:0007669"/>
    <property type="project" value="UniProtKB-SubCell"/>
</dbReference>
<keyword evidence="4 5" id="KW-0472">Membrane</keyword>
<dbReference type="GO" id="GO:0030026">
    <property type="term" value="P:intracellular manganese ion homeostasis"/>
    <property type="evidence" value="ECO:0007669"/>
    <property type="project" value="InterPro"/>
</dbReference>
<protein>
    <recommendedName>
        <fullName evidence="8">VIT family protein</fullName>
    </recommendedName>
</protein>
<dbReference type="CDD" id="cd02434">
    <property type="entry name" value="Nodulin-21_like_3"/>
    <property type="match status" value="1"/>
</dbReference>
<name>A0A2R8AVM0_9RHOB</name>
<evidence type="ECO:0000256" key="4">
    <source>
        <dbReference type="ARBA" id="ARBA00023136"/>
    </source>
</evidence>
<keyword evidence="3 5" id="KW-1133">Transmembrane helix</keyword>
<dbReference type="RefSeq" id="WP_181389412.1">
    <property type="nucleotide sequence ID" value="NZ_OMOJ01000002.1"/>
</dbReference>
<evidence type="ECO:0008006" key="8">
    <source>
        <dbReference type="Google" id="ProtNLM"/>
    </source>
</evidence>
<organism evidence="6 7">
    <name type="scientific">Pseudoprimorskyibacter insulae</name>
    <dbReference type="NCBI Taxonomy" id="1695997"/>
    <lineage>
        <taxon>Bacteria</taxon>
        <taxon>Pseudomonadati</taxon>
        <taxon>Pseudomonadota</taxon>
        <taxon>Alphaproteobacteria</taxon>
        <taxon>Rhodobacterales</taxon>
        <taxon>Paracoccaceae</taxon>
        <taxon>Pseudoprimorskyibacter</taxon>
    </lineage>
</organism>
<evidence type="ECO:0000256" key="5">
    <source>
        <dbReference type="SAM" id="Phobius"/>
    </source>
</evidence>
<dbReference type="AlphaFoldDB" id="A0A2R8AVM0"/>
<feature type="transmembrane region" description="Helical" evidence="5">
    <location>
        <begin position="162"/>
        <end position="183"/>
    </location>
</feature>